<dbReference type="STRING" id="37992.A0A4Z0YHT7"/>
<evidence type="ECO:0000256" key="1">
    <source>
        <dbReference type="SAM" id="MobiDB-lite"/>
    </source>
</evidence>
<organism evidence="2 3">
    <name type="scientific">Xylaria hypoxylon</name>
    <dbReference type="NCBI Taxonomy" id="37992"/>
    <lineage>
        <taxon>Eukaryota</taxon>
        <taxon>Fungi</taxon>
        <taxon>Dikarya</taxon>
        <taxon>Ascomycota</taxon>
        <taxon>Pezizomycotina</taxon>
        <taxon>Sordariomycetes</taxon>
        <taxon>Xylariomycetidae</taxon>
        <taxon>Xylariales</taxon>
        <taxon>Xylariaceae</taxon>
        <taxon>Xylaria</taxon>
    </lineage>
</organism>
<dbReference type="EMBL" id="SKBN01000081">
    <property type="protein sequence ID" value="TGJ83889.1"/>
    <property type="molecule type" value="Genomic_DNA"/>
</dbReference>
<reference evidence="2 3" key="1">
    <citation type="submission" date="2019-03" db="EMBL/GenBank/DDBJ databases">
        <title>Draft genome sequence of Xylaria hypoxylon DSM 108379, a ubiquitous saprotrophic-parasitic fungi on hardwood.</title>
        <authorList>
            <person name="Buettner E."/>
            <person name="Leonhardt S."/>
            <person name="Gebauer A.M."/>
            <person name="Liers C."/>
            <person name="Hofrichter M."/>
            <person name="Kellner H."/>
        </authorList>
    </citation>
    <scope>NUCLEOTIDE SEQUENCE [LARGE SCALE GENOMIC DNA]</scope>
    <source>
        <strain evidence="2 3">DSM 108379</strain>
    </source>
</reference>
<protein>
    <submittedName>
        <fullName evidence="2">Uncharacterized protein</fullName>
    </submittedName>
</protein>
<proteinExistence type="predicted"/>
<gene>
    <name evidence="2" type="ORF">E0Z10_g4886</name>
</gene>
<evidence type="ECO:0000313" key="3">
    <source>
        <dbReference type="Proteomes" id="UP000297716"/>
    </source>
</evidence>
<dbReference type="PANTHER" id="PTHR38116">
    <property type="entry name" value="CHROMOSOME 7, WHOLE GENOME SHOTGUN SEQUENCE"/>
    <property type="match status" value="1"/>
</dbReference>
<name>A0A4Z0YHT7_9PEZI</name>
<feature type="region of interest" description="Disordered" evidence="1">
    <location>
        <begin position="17"/>
        <end position="53"/>
    </location>
</feature>
<evidence type="ECO:0000313" key="2">
    <source>
        <dbReference type="EMBL" id="TGJ83889.1"/>
    </source>
</evidence>
<dbReference type="OrthoDB" id="2245989at2759"/>
<comment type="caution">
    <text evidence="2">The sequence shown here is derived from an EMBL/GenBank/DDBJ whole genome shotgun (WGS) entry which is preliminary data.</text>
</comment>
<dbReference type="AlphaFoldDB" id="A0A4Z0YHT7"/>
<dbReference type="Pfam" id="PF11905">
    <property type="entry name" value="DUF3425"/>
    <property type="match status" value="1"/>
</dbReference>
<accession>A0A4Z0YHT7</accession>
<keyword evidence="3" id="KW-1185">Reference proteome</keyword>
<dbReference type="Proteomes" id="UP000297716">
    <property type="component" value="Unassembled WGS sequence"/>
</dbReference>
<dbReference type="PANTHER" id="PTHR38116:SF1">
    <property type="entry name" value="BZIP DOMAIN-CONTAINING PROTEIN"/>
    <property type="match status" value="1"/>
</dbReference>
<dbReference type="InterPro" id="IPR021833">
    <property type="entry name" value="DUF3425"/>
</dbReference>
<sequence>MSVELIAVKALRERRLDRIDGPGRKTTTTEPPTSTGMAPQPSPSLLDEGLSPEDRKRRFPPVFPYLASDYDGTNLPAIFFPLSPDHRLIVLIQLNAFRAMLTNMAMLRLLERLPTECGMVLFAKDFPSPPDVLPPSLRETWLQQSTPHDLWVDTVPIPKLRDNILSYASFISEDDFCEDIMGGLFEGYNDIELNGLLIWGEPWSETGWEVTPGFAKKWGFLLKGCDTLIEATNKYRAARGEEKLVIEL</sequence>
<feature type="compositionally biased region" description="Low complexity" evidence="1">
    <location>
        <begin position="24"/>
        <end position="36"/>
    </location>
</feature>